<feature type="compositionally biased region" description="Basic and acidic residues" evidence="1">
    <location>
        <begin position="891"/>
        <end position="903"/>
    </location>
</feature>
<dbReference type="EMBL" id="BRXZ01000364">
    <property type="protein sequence ID" value="GMI10229.1"/>
    <property type="molecule type" value="Genomic_DNA"/>
</dbReference>
<feature type="compositionally biased region" description="Low complexity" evidence="1">
    <location>
        <begin position="150"/>
        <end position="164"/>
    </location>
</feature>
<comment type="caution">
    <text evidence="3">The sequence shown here is derived from an EMBL/GenBank/DDBJ whole genome shotgun (WGS) entry which is preliminary data.</text>
</comment>
<feature type="region of interest" description="Disordered" evidence="1">
    <location>
        <begin position="147"/>
        <end position="169"/>
    </location>
</feature>
<dbReference type="AlphaFoldDB" id="A0A9W7FDQ4"/>
<dbReference type="InterPro" id="IPR036513">
    <property type="entry name" value="STAS_dom_sf"/>
</dbReference>
<protein>
    <submittedName>
        <fullName evidence="3">Uncharacterized protein</fullName>
    </submittedName>
</protein>
<gene>
    <name evidence="3" type="ORF">TrRE_jg13568</name>
</gene>
<proteinExistence type="predicted"/>
<sequence length="999" mass="108498">MNAGALARDMDVVKAVRLTVLLVLGLIMWGGSRMGKKATTPVVIAAIVVLGNALSLAGAIKEEHGVFWTNKELPQDTSMQITPVTLYKKAATGQVNLDAVYKGAWDVGVMTIMMIIRQSIQFSAVEKAISLLPPQYLEIKSPPTTAASLPIPSGRTSSSRSSPTSFPPTPQTFNFKLPLNSIISGYSFTNLASSLTGGVYVVENAGAVSTYFSMSATGRPEFLLSLSFLAALAATSWAVLMLVPIAAFSSVLVLLFAQSMETFVVKPYYEIQSMFKDLPKNLPYPKEFAPPKPDVLVVDFTNVVGMDYSAKEGMKDMRRLCDLHSCQLILCGVSGGVAGVLGGGWRTAATLDGALGEAEGIVLGIVSRVRELEVVATPGRRRGGRGGGGEDEEEGAGFKFALRLVDEQNETHHADILSAAFQDHVKPLELKKGENIYDKATLTWGDGGDIDRGLFFVEYGLIVCKRDPYQSTRSSSLRKRSTGGGGFRRANNNSVGSLDARGEMAGRRREERIGRGEKENLTFRLARLGPGWVVGAREVACGLKFIGTYEAMTDTKIHYLSKGDIDRVVEERGDVGIAVWKMIGKLVAKNLDSAISQLSNYHNYQGGSNRHPAATDRVTVGKCQFNIRTGTTDTGLYQIWFVFPMELFNSTDAYCLLGKAGMAEMAKVCDWPFAPESNTKCSEETWIDRVGSGAVMGSQIFFIVAFFILLVIQIRGFVWSQQRLAIKKKSFFERTSNEWINLYLLSICVFRIIQEIGFMSTGALGPAISYIITKYISGTLICCLFTISWGWYKVILPTTDKAKKVAQADKIHTACRLMAIFSELGFGIASVTTLSEEDANAGVYGGTLHGISRIIMWIGAAVLLGFIRHIGLKIKGMLSSGGAKASAKVAPDGKDGAGTKEKKKQSDEEKIAYMVKWTTGIMVIVLLYLVKDVMDSMGKVRHVNPPLCAAKDAFIRLPSFIQIMASAACSYVFPVKKPEKKTGKTGMMGTTVMTSTSSE</sequence>
<evidence type="ECO:0000313" key="4">
    <source>
        <dbReference type="Proteomes" id="UP001165082"/>
    </source>
</evidence>
<organism evidence="3 4">
    <name type="scientific">Triparma retinervis</name>
    <dbReference type="NCBI Taxonomy" id="2557542"/>
    <lineage>
        <taxon>Eukaryota</taxon>
        <taxon>Sar</taxon>
        <taxon>Stramenopiles</taxon>
        <taxon>Ochrophyta</taxon>
        <taxon>Bolidophyceae</taxon>
        <taxon>Parmales</taxon>
        <taxon>Triparmaceae</taxon>
        <taxon>Triparma</taxon>
    </lineage>
</organism>
<dbReference type="SUPFAM" id="SSF51206">
    <property type="entry name" value="cAMP-binding domain-like"/>
    <property type="match status" value="1"/>
</dbReference>
<dbReference type="SUPFAM" id="SSF52091">
    <property type="entry name" value="SpoIIaa-like"/>
    <property type="match status" value="1"/>
</dbReference>
<evidence type="ECO:0000256" key="1">
    <source>
        <dbReference type="SAM" id="MobiDB-lite"/>
    </source>
</evidence>
<accession>A0A9W7FDQ4</accession>
<dbReference type="Gene3D" id="3.30.750.24">
    <property type="entry name" value="STAS domain"/>
    <property type="match status" value="1"/>
</dbReference>
<reference evidence="3" key="1">
    <citation type="submission" date="2022-07" db="EMBL/GenBank/DDBJ databases">
        <title>Genome analysis of Parmales, a sister group of diatoms, reveals the evolutionary specialization of diatoms from phago-mixotrophs to photoautotrophs.</title>
        <authorList>
            <person name="Ban H."/>
            <person name="Sato S."/>
            <person name="Yoshikawa S."/>
            <person name="Kazumasa Y."/>
            <person name="Nakamura Y."/>
            <person name="Ichinomiya M."/>
            <person name="Saitoh K."/>
            <person name="Sato N."/>
            <person name="Blanc-Mathieu R."/>
            <person name="Endo H."/>
            <person name="Kuwata A."/>
            <person name="Ogata H."/>
        </authorList>
    </citation>
    <scope>NUCLEOTIDE SEQUENCE</scope>
</reference>
<keyword evidence="2" id="KW-0812">Transmembrane</keyword>
<feature type="transmembrane region" description="Helical" evidence="2">
    <location>
        <begin position="911"/>
        <end position="930"/>
    </location>
</feature>
<keyword evidence="2" id="KW-0472">Membrane</keyword>
<feature type="transmembrane region" description="Helical" evidence="2">
    <location>
        <begin position="42"/>
        <end position="60"/>
    </location>
</feature>
<dbReference type="InterPro" id="IPR018490">
    <property type="entry name" value="cNMP-bd_dom_sf"/>
</dbReference>
<dbReference type="Gene3D" id="2.60.120.10">
    <property type="entry name" value="Jelly Rolls"/>
    <property type="match status" value="1"/>
</dbReference>
<feature type="transmembrane region" description="Helical" evidence="2">
    <location>
        <begin position="739"/>
        <end position="761"/>
    </location>
</feature>
<feature type="transmembrane region" description="Helical" evidence="2">
    <location>
        <begin position="223"/>
        <end position="256"/>
    </location>
</feature>
<evidence type="ECO:0000256" key="2">
    <source>
        <dbReference type="SAM" id="Phobius"/>
    </source>
</evidence>
<keyword evidence="2" id="KW-1133">Transmembrane helix</keyword>
<dbReference type="InterPro" id="IPR014710">
    <property type="entry name" value="RmlC-like_jellyroll"/>
</dbReference>
<evidence type="ECO:0000313" key="3">
    <source>
        <dbReference type="EMBL" id="GMI10229.1"/>
    </source>
</evidence>
<feature type="transmembrane region" description="Helical" evidence="2">
    <location>
        <begin position="813"/>
        <end position="834"/>
    </location>
</feature>
<feature type="transmembrane region" description="Helical" evidence="2">
    <location>
        <begin position="854"/>
        <end position="871"/>
    </location>
</feature>
<dbReference type="Proteomes" id="UP001165082">
    <property type="component" value="Unassembled WGS sequence"/>
</dbReference>
<dbReference type="OrthoDB" id="409725at2759"/>
<feature type="transmembrane region" description="Helical" evidence="2">
    <location>
        <begin position="767"/>
        <end position="792"/>
    </location>
</feature>
<feature type="transmembrane region" description="Helical" evidence="2">
    <location>
        <begin position="12"/>
        <end position="30"/>
    </location>
</feature>
<feature type="transmembrane region" description="Helical" evidence="2">
    <location>
        <begin position="700"/>
        <end position="718"/>
    </location>
</feature>
<feature type="transmembrane region" description="Helical" evidence="2">
    <location>
        <begin position="953"/>
        <end position="973"/>
    </location>
</feature>
<feature type="region of interest" description="Disordered" evidence="1">
    <location>
        <begin position="884"/>
        <end position="903"/>
    </location>
</feature>
<feature type="region of interest" description="Disordered" evidence="1">
    <location>
        <begin position="473"/>
        <end position="492"/>
    </location>
</feature>
<keyword evidence="4" id="KW-1185">Reference proteome</keyword>
<name>A0A9W7FDQ4_9STRA</name>